<proteinExistence type="predicted"/>
<sequence>MTTDPRFASSPFQRTTKGRNGSVPFVETTSFLSGIRSLHTTLNRMSSFKAPDVCDKEEKVKATFSLLLSLLDDLKSGDLLPQEKTEALDFIKEQLDLLHRKDHSLRYSAELLIFSSILHTISPHAYRFIRGSGKISLPHQSVRSCELTRNIT</sequence>
<keyword evidence="4" id="KW-1185">Reference proteome</keyword>
<feature type="compositionally biased region" description="Polar residues" evidence="1">
    <location>
        <begin position="10"/>
        <end position="19"/>
    </location>
</feature>
<protein>
    <recommendedName>
        <fullName evidence="2">THAP9-like helix-turn-helix domain-containing protein</fullName>
    </recommendedName>
</protein>
<dbReference type="EMBL" id="JABSTU010000010">
    <property type="protein sequence ID" value="KAH8019862.1"/>
    <property type="molecule type" value="Genomic_DNA"/>
</dbReference>
<evidence type="ECO:0000313" key="3">
    <source>
        <dbReference type="EMBL" id="KAH8019862.1"/>
    </source>
</evidence>
<evidence type="ECO:0000259" key="2">
    <source>
        <dbReference type="Pfam" id="PF12017"/>
    </source>
</evidence>
<dbReference type="Pfam" id="PF12017">
    <property type="entry name" value="Tnp_P_element"/>
    <property type="match status" value="1"/>
</dbReference>
<dbReference type="InterPro" id="IPR021896">
    <property type="entry name" value="THAP9-like_HTH"/>
</dbReference>
<evidence type="ECO:0000313" key="4">
    <source>
        <dbReference type="Proteomes" id="UP000821866"/>
    </source>
</evidence>
<feature type="domain" description="THAP9-like helix-turn-helix" evidence="2">
    <location>
        <begin position="74"/>
        <end position="141"/>
    </location>
</feature>
<reference evidence="3" key="1">
    <citation type="journal article" date="2020" name="Cell">
        <title>Large-Scale Comparative Analyses of Tick Genomes Elucidate Their Genetic Diversity and Vector Capacities.</title>
        <authorList>
            <consortium name="Tick Genome and Microbiome Consortium (TIGMIC)"/>
            <person name="Jia N."/>
            <person name="Wang J."/>
            <person name="Shi W."/>
            <person name="Du L."/>
            <person name="Sun Y."/>
            <person name="Zhan W."/>
            <person name="Jiang J.F."/>
            <person name="Wang Q."/>
            <person name="Zhang B."/>
            <person name="Ji P."/>
            <person name="Bell-Sakyi L."/>
            <person name="Cui X.M."/>
            <person name="Yuan T.T."/>
            <person name="Jiang B.G."/>
            <person name="Yang W.F."/>
            <person name="Lam T.T."/>
            <person name="Chang Q.C."/>
            <person name="Ding S.J."/>
            <person name="Wang X.J."/>
            <person name="Zhu J.G."/>
            <person name="Ruan X.D."/>
            <person name="Zhao L."/>
            <person name="Wei J.T."/>
            <person name="Ye R.Z."/>
            <person name="Que T.C."/>
            <person name="Du C.H."/>
            <person name="Zhou Y.H."/>
            <person name="Cheng J.X."/>
            <person name="Dai P.F."/>
            <person name="Guo W.B."/>
            <person name="Han X.H."/>
            <person name="Huang E.J."/>
            <person name="Li L.F."/>
            <person name="Wei W."/>
            <person name="Gao Y.C."/>
            <person name="Liu J.Z."/>
            <person name="Shao H.Z."/>
            <person name="Wang X."/>
            <person name="Wang C.C."/>
            <person name="Yang T.C."/>
            <person name="Huo Q.B."/>
            <person name="Li W."/>
            <person name="Chen H.Y."/>
            <person name="Chen S.E."/>
            <person name="Zhou L.G."/>
            <person name="Ni X.B."/>
            <person name="Tian J.H."/>
            <person name="Sheng Y."/>
            <person name="Liu T."/>
            <person name="Pan Y.S."/>
            <person name="Xia L.Y."/>
            <person name="Li J."/>
            <person name="Zhao F."/>
            <person name="Cao W.C."/>
        </authorList>
    </citation>
    <scope>NUCLEOTIDE SEQUENCE</scope>
    <source>
        <strain evidence="3">Rmic-2018</strain>
    </source>
</reference>
<evidence type="ECO:0000256" key="1">
    <source>
        <dbReference type="SAM" id="MobiDB-lite"/>
    </source>
</evidence>
<organism evidence="3 4">
    <name type="scientific">Rhipicephalus microplus</name>
    <name type="common">Cattle tick</name>
    <name type="synonym">Boophilus microplus</name>
    <dbReference type="NCBI Taxonomy" id="6941"/>
    <lineage>
        <taxon>Eukaryota</taxon>
        <taxon>Metazoa</taxon>
        <taxon>Ecdysozoa</taxon>
        <taxon>Arthropoda</taxon>
        <taxon>Chelicerata</taxon>
        <taxon>Arachnida</taxon>
        <taxon>Acari</taxon>
        <taxon>Parasitiformes</taxon>
        <taxon>Ixodida</taxon>
        <taxon>Ixodoidea</taxon>
        <taxon>Ixodidae</taxon>
        <taxon>Rhipicephalinae</taxon>
        <taxon>Rhipicephalus</taxon>
        <taxon>Boophilus</taxon>
    </lineage>
</organism>
<reference evidence="3" key="2">
    <citation type="submission" date="2021-09" db="EMBL/GenBank/DDBJ databases">
        <authorList>
            <person name="Jia N."/>
            <person name="Wang J."/>
            <person name="Shi W."/>
            <person name="Du L."/>
            <person name="Sun Y."/>
            <person name="Zhan W."/>
            <person name="Jiang J."/>
            <person name="Wang Q."/>
            <person name="Zhang B."/>
            <person name="Ji P."/>
            <person name="Sakyi L.B."/>
            <person name="Cui X."/>
            <person name="Yuan T."/>
            <person name="Jiang B."/>
            <person name="Yang W."/>
            <person name="Lam T.T.-Y."/>
            <person name="Chang Q."/>
            <person name="Ding S."/>
            <person name="Wang X."/>
            <person name="Zhu J."/>
            <person name="Ruan X."/>
            <person name="Zhao L."/>
            <person name="Wei J."/>
            <person name="Que T."/>
            <person name="Du C."/>
            <person name="Cheng J."/>
            <person name="Dai P."/>
            <person name="Han X."/>
            <person name="Huang E."/>
            <person name="Gao Y."/>
            <person name="Liu J."/>
            <person name="Shao H."/>
            <person name="Ye R."/>
            <person name="Li L."/>
            <person name="Wei W."/>
            <person name="Wang X."/>
            <person name="Wang C."/>
            <person name="Huo Q."/>
            <person name="Li W."/>
            <person name="Guo W."/>
            <person name="Chen H."/>
            <person name="Chen S."/>
            <person name="Zhou L."/>
            <person name="Zhou L."/>
            <person name="Ni X."/>
            <person name="Tian J."/>
            <person name="Zhou Y."/>
            <person name="Sheng Y."/>
            <person name="Liu T."/>
            <person name="Pan Y."/>
            <person name="Xia L."/>
            <person name="Li J."/>
            <person name="Zhao F."/>
            <person name="Cao W."/>
        </authorList>
    </citation>
    <scope>NUCLEOTIDE SEQUENCE</scope>
    <source>
        <strain evidence="3">Rmic-2018</strain>
        <tissue evidence="3">Larvae</tissue>
    </source>
</reference>
<feature type="region of interest" description="Disordered" evidence="1">
    <location>
        <begin position="1"/>
        <end position="20"/>
    </location>
</feature>
<name>A0A9J6DDE0_RHIMP</name>
<accession>A0A9J6DDE0</accession>
<dbReference type="AlphaFoldDB" id="A0A9J6DDE0"/>
<comment type="caution">
    <text evidence="3">The sequence shown here is derived from an EMBL/GenBank/DDBJ whole genome shotgun (WGS) entry which is preliminary data.</text>
</comment>
<gene>
    <name evidence="3" type="ORF">HPB51_022963</name>
</gene>
<dbReference type="Proteomes" id="UP000821866">
    <property type="component" value="Chromosome 8"/>
</dbReference>